<accession>A0ABQ4WML3</accession>
<organism evidence="2 3">
    <name type="scientific">Tanacetum coccineum</name>
    <dbReference type="NCBI Taxonomy" id="301880"/>
    <lineage>
        <taxon>Eukaryota</taxon>
        <taxon>Viridiplantae</taxon>
        <taxon>Streptophyta</taxon>
        <taxon>Embryophyta</taxon>
        <taxon>Tracheophyta</taxon>
        <taxon>Spermatophyta</taxon>
        <taxon>Magnoliopsida</taxon>
        <taxon>eudicotyledons</taxon>
        <taxon>Gunneridae</taxon>
        <taxon>Pentapetalae</taxon>
        <taxon>asterids</taxon>
        <taxon>campanulids</taxon>
        <taxon>Asterales</taxon>
        <taxon>Asteraceae</taxon>
        <taxon>Asteroideae</taxon>
        <taxon>Anthemideae</taxon>
        <taxon>Anthemidinae</taxon>
        <taxon>Tanacetum</taxon>
    </lineage>
</organism>
<gene>
    <name evidence="2" type="ORF">Tco_0627474</name>
</gene>
<comment type="caution">
    <text evidence="2">The sequence shown here is derived from an EMBL/GenBank/DDBJ whole genome shotgun (WGS) entry which is preliminary data.</text>
</comment>
<dbReference type="Proteomes" id="UP001151760">
    <property type="component" value="Unassembled WGS sequence"/>
</dbReference>
<dbReference type="EMBL" id="BQNB010008773">
    <property type="protein sequence ID" value="GJS54112.1"/>
    <property type="molecule type" value="Genomic_DNA"/>
</dbReference>
<keyword evidence="3" id="KW-1185">Reference proteome</keyword>
<reference evidence="2" key="2">
    <citation type="submission" date="2022-01" db="EMBL/GenBank/DDBJ databases">
        <authorList>
            <person name="Yamashiro T."/>
            <person name="Shiraishi A."/>
            <person name="Satake H."/>
            <person name="Nakayama K."/>
        </authorList>
    </citation>
    <scope>NUCLEOTIDE SEQUENCE</scope>
</reference>
<feature type="region of interest" description="Disordered" evidence="1">
    <location>
        <begin position="1"/>
        <end position="23"/>
    </location>
</feature>
<protein>
    <submittedName>
        <fullName evidence="2">Uncharacterized protein</fullName>
    </submittedName>
</protein>
<reference evidence="2" key="1">
    <citation type="journal article" date="2022" name="Int. J. Mol. Sci.">
        <title>Draft Genome of Tanacetum Coccineum: Genomic Comparison of Closely Related Tanacetum-Family Plants.</title>
        <authorList>
            <person name="Yamashiro T."/>
            <person name="Shiraishi A."/>
            <person name="Nakayama K."/>
            <person name="Satake H."/>
        </authorList>
    </citation>
    <scope>NUCLEOTIDE SEQUENCE</scope>
</reference>
<evidence type="ECO:0000313" key="2">
    <source>
        <dbReference type="EMBL" id="GJS54112.1"/>
    </source>
</evidence>
<evidence type="ECO:0000256" key="1">
    <source>
        <dbReference type="SAM" id="MobiDB-lite"/>
    </source>
</evidence>
<evidence type="ECO:0000313" key="3">
    <source>
        <dbReference type="Proteomes" id="UP001151760"/>
    </source>
</evidence>
<name>A0ABQ4WML3_9ASTR</name>
<sequence length="73" mass="7826">MAEYGVGELNPGPIGSDQEKDTLRNIYKPSLISGGEVASKPQPRVMARQGGVVGIESQRFRCTDTAGHRRVGV</sequence>
<proteinExistence type="predicted"/>